<dbReference type="HAMAP" id="MF_03050">
    <property type="entry name" value="MOCOS"/>
    <property type="match status" value="1"/>
</dbReference>
<dbReference type="EMBL" id="JBGMDY010000008">
    <property type="protein sequence ID" value="KAL2326518.1"/>
    <property type="molecule type" value="Genomic_DNA"/>
</dbReference>
<dbReference type="SUPFAM" id="SSF53383">
    <property type="entry name" value="PLP-dependent transferases"/>
    <property type="match status" value="1"/>
</dbReference>
<dbReference type="SUPFAM" id="SSF141673">
    <property type="entry name" value="MOSC N-terminal domain-like"/>
    <property type="match status" value="1"/>
</dbReference>
<comment type="catalytic activity">
    <reaction evidence="4">
        <text>Mo-molybdopterin + L-cysteine + AH2 = thio-Mo-molybdopterin + L-alanine + A + H2O</text>
        <dbReference type="Rhea" id="RHEA:42636"/>
        <dbReference type="ChEBI" id="CHEBI:13193"/>
        <dbReference type="ChEBI" id="CHEBI:15377"/>
        <dbReference type="ChEBI" id="CHEBI:17499"/>
        <dbReference type="ChEBI" id="CHEBI:35235"/>
        <dbReference type="ChEBI" id="CHEBI:57972"/>
        <dbReference type="ChEBI" id="CHEBI:71302"/>
        <dbReference type="ChEBI" id="CHEBI:82685"/>
        <dbReference type="EC" id="2.8.1.9"/>
    </reaction>
</comment>
<dbReference type="InterPro" id="IPR005303">
    <property type="entry name" value="MOCOS_middle"/>
</dbReference>
<feature type="domain" description="MOSC" evidence="5">
    <location>
        <begin position="670"/>
        <end position="873"/>
    </location>
</feature>
<dbReference type="Pfam" id="PF03473">
    <property type="entry name" value="MOSC"/>
    <property type="match status" value="1"/>
</dbReference>
<dbReference type="EC" id="2.8.1.9" evidence="4"/>
<feature type="modified residue" description="N6-(pyridoxal phosphate)lysine" evidence="4">
    <location>
        <position position="274"/>
    </location>
</feature>
<name>A0ABD1LSL1_9FABA</name>
<keyword evidence="2 4" id="KW-0663">Pyridoxal phosphate</keyword>
<reference evidence="6 7" key="1">
    <citation type="submission" date="2024-08" db="EMBL/GenBank/DDBJ databases">
        <title>Insights into the chromosomal genome structure of Flemingia macrophylla.</title>
        <authorList>
            <person name="Ding Y."/>
            <person name="Zhao Y."/>
            <person name="Bi W."/>
            <person name="Wu M."/>
            <person name="Zhao G."/>
            <person name="Gong Y."/>
            <person name="Li W."/>
            <person name="Zhang P."/>
        </authorList>
    </citation>
    <scope>NUCLEOTIDE SEQUENCE [LARGE SCALE GENOMIC DNA]</scope>
    <source>
        <strain evidence="6">DYQJB</strain>
        <tissue evidence="6">Leaf</tissue>
    </source>
</reference>
<dbReference type="Proteomes" id="UP001603857">
    <property type="component" value="Unassembled WGS sequence"/>
</dbReference>
<organism evidence="6 7">
    <name type="scientific">Flemingia macrophylla</name>
    <dbReference type="NCBI Taxonomy" id="520843"/>
    <lineage>
        <taxon>Eukaryota</taxon>
        <taxon>Viridiplantae</taxon>
        <taxon>Streptophyta</taxon>
        <taxon>Embryophyta</taxon>
        <taxon>Tracheophyta</taxon>
        <taxon>Spermatophyta</taxon>
        <taxon>Magnoliopsida</taxon>
        <taxon>eudicotyledons</taxon>
        <taxon>Gunneridae</taxon>
        <taxon>Pentapetalae</taxon>
        <taxon>rosids</taxon>
        <taxon>fabids</taxon>
        <taxon>Fabales</taxon>
        <taxon>Fabaceae</taxon>
        <taxon>Papilionoideae</taxon>
        <taxon>50 kb inversion clade</taxon>
        <taxon>NPAAA clade</taxon>
        <taxon>indigoferoid/millettioid clade</taxon>
        <taxon>Phaseoleae</taxon>
        <taxon>Flemingia</taxon>
    </lineage>
</organism>
<dbReference type="InterPro" id="IPR005302">
    <property type="entry name" value="MoCF_Sase_C"/>
</dbReference>
<gene>
    <name evidence="6" type="ORF">Fmac_025576</name>
</gene>
<dbReference type="Gene3D" id="3.90.1150.10">
    <property type="entry name" value="Aspartate Aminotransferase, domain 1"/>
    <property type="match status" value="1"/>
</dbReference>
<dbReference type="PANTHER" id="PTHR14237">
    <property type="entry name" value="MOLYBDOPTERIN COFACTOR SULFURASE MOSC"/>
    <property type="match status" value="1"/>
</dbReference>
<evidence type="ECO:0000313" key="7">
    <source>
        <dbReference type="Proteomes" id="UP001603857"/>
    </source>
</evidence>
<dbReference type="Gene3D" id="3.40.640.10">
    <property type="entry name" value="Type I PLP-dependent aspartate aminotransferase-like (Major domain)"/>
    <property type="match status" value="1"/>
</dbReference>
<evidence type="ECO:0000256" key="4">
    <source>
        <dbReference type="HAMAP-Rule" id="MF_03050"/>
    </source>
</evidence>
<dbReference type="PANTHER" id="PTHR14237:SF80">
    <property type="entry name" value="MOLYBDENUM COFACTOR SULFURASE"/>
    <property type="match status" value="1"/>
</dbReference>
<evidence type="ECO:0000256" key="3">
    <source>
        <dbReference type="ARBA" id="ARBA00023150"/>
    </source>
</evidence>
<dbReference type="GO" id="GO:0006777">
    <property type="term" value="P:Mo-molybdopterin cofactor biosynthetic process"/>
    <property type="evidence" value="ECO:0007669"/>
    <property type="project" value="UniProtKB-UniRule"/>
</dbReference>
<dbReference type="InterPro" id="IPR015422">
    <property type="entry name" value="PyrdxlP-dep_Trfase_small"/>
</dbReference>
<dbReference type="InterPro" id="IPR000192">
    <property type="entry name" value="Aminotrans_V_dom"/>
</dbReference>
<comment type="similarity">
    <text evidence="4">Belongs to the class-V pyridoxal-phosphate-dependent aminotransferase family. MOCOS subfamily.</text>
</comment>
<evidence type="ECO:0000259" key="5">
    <source>
        <dbReference type="PROSITE" id="PS51340"/>
    </source>
</evidence>
<feature type="active site" evidence="4">
    <location>
        <position position="433"/>
    </location>
</feature>
<evidence type="ECO:0000256" key="1">
    <source>
        <dbReference type="ARBA" id="ARBA00022679"/>
    </source>
</evidence>
<dbReference type="Pfam" id="PF03476">
    <property type="entry name" value="MOSC_N"/>
    <property type="match status" value="1"/>
</dbReference>
<dbReference type="InterPro" id="IPR028886">
    <property type="entry name" value="MoCo_sulfurase"/>
</dbReference>
<accession>A0ABD1LSL1</accession>
<evidence type="ECO:0000313" key="6">
    <source>
        <dbReference type="EMBL" id="KAL2326518.1"/>
    </source>
</evidence>
<proteinExistence type="inferred from homology"/>
<comment type="caution">
    <text evidence="6">The sequence shown here is derived from an EMBL/GenBank/DDBJ whole genome shotgun (WGS) entry which is preliminary data.</text>
</comment>
<keyword evidence="7" id="KW-1185">Reference proteome</keyword>
<evidence type="ECO:0000256" key="2">
    <source>
        <dbReference type="ARBA" id="ARBA00022898"/>
    </source>
</evidence>
<dbReference type="InterPro" id="IPR015421">
    <property type="entry name" value="PyrdxlP-dep_Trfase_major"/>
</dbReference>
<sequence length="873" mass="96652">MGDAKEQFLREFGEHYGYPTGPKSIDQIRATEFKRLQSQELVYLDHAGATLYSDLQMESVFNDLTSNLYGNPHSQSDSSSATLEIVRDARQQVLDYCNASPKEYKCIFTSGATAALKLVGEAFPWSCNSNFMYTMENHNSVLGIREYALGQGAAAIAVDIEEDIHPGITGETISTKASLHQVQKREVAGSLEGEPTGDVYNLFAFPSECNFSGLRFGLDLVKIIKEDSSKILGISSACKNGQWMVLIDAAKGCATTPPDLSKYPADFVAISFYKLFGYPTGLGALIVRNDAAKLLKKTYFSGGTVSAAIADIDFIKRKEGIEELFEDGTASFLGIVSICHGFKILNSLTVSAISRHIASLALYTRRMLLSMKHGNGSRVCILYGGHNSMGLRHEMGTIISFNLKRLDGSWYGYREVEKLASLSGIQLRTGCFCNPGACAKYLGLSHMDVISNTEAGHVCWDDHDIINGKPVGAVRVSFGYMSTYEDAKKFVDFVASSFMSPKNHIDHQGNQLKGSGPATGFVGLVVGSIGPVVSSSGLGLEKGFVDTGYFLKSITIYPIKSCGGFSARSWPLNSNGLKHDREWILKSLTGEILTQKRVPEMGFIRTFIDLSQGMLFVESPRCKERLQISLELDVHESVLEVIELYGQRYKVYSHDNETNEWFSKAIGKICSLLRYSSFNQDFMLNKIKGPVTCRDTKNKHNFSNEAQFLLVSEESVSDLNRRLSSDFMSVLFPLSQDPIVRTKYIEIDQHFIKEKLDVQKSISGKAMQVGASRFRPNLVVSGGRPYDEDGWRYIRIGNKYFSSLGGCNRCQMINLTLNAGQVQKSNEPLATLASYRRVKGKILFGILLKHASIDEEQEESDSFLHVGEDVHPD</sequence>
<dbReference type="GO" id="GO:0030170">
    <property type="term" value="F:pyridoxal phosphate binding"/>
    <property type="evidence" value="ECO:0007669"/>
    <property type="project" value="UniProtKB-UniRule"/>
</dbReference>
<comment type="cofactor">
    <cofactor evidence="4">
        <name>pyridoxal 5'-phosphate</name>
        <dbReference type="ChEBI" id="CHEBI:597326"/>
    </cofactor>
</comment>
<keyword evidence="1 4" id="KW-0808">Transferase</keyword>
<dbReference type="InterPro" id="IPR015424">
    <property type="entry name" value="PyrdxlP-dep_Trfase"/>
</dbReference>
<comment type="function">
    <text evidence="4">Sulfurates the molybdenum cofactor. Sulfation of molybdenum is essential for xanthine dehydrogenase (XDH) and aldehyde oxidase (ADO) enzymes in which molybdenum cofactor is liganded by 1 oxygen and 1 sulfur atom in active form.</text>
</comment>
<keyword evidence="3 4" id="KW-0501">Molybdenum cofactor biosynthesis</keyword>
<dbReference type="GO" id="GO:0030151">
    <property type="term" value="F:molybdenum ion binding"/>
    <property type="evidence" value="ECO:0007669"/>
    <property type="project" value="UniProtKB-UniRule"/>
</dbReference>
<dbReference type="Pfam" id="PF00266">
    <property type="entry name" value="Aminotran_5"/>
    <property type="match status" value="2"/>
</dbReference>
<dbReference type="PROSITE" id="PS51340">
    <property type="entry name" value="MOSC"/>
    <property type="match status" value="1"/>
</dbReference>
<dbReference type="GO" id="GO:0016829">
    <property type="term" value="F:lyase activity"/>
    <property type="evidence" value="ECO:0007669"/>
    <property type="project" value="UniProtKB-UniRule"/>
</dbReference>
<dbReference type="GO" id="GO:0008265">
    <property type="term" value="F:molybdenum cofactor sulfurtransferase activity"/>
    <property type="evidence" value="ECO:0007669"/>
    <property type="project" value="UniProtKB-UniRule"/>
</dbReference>
<dbReference type="AlphaFoldDB" id="A0ABD1LSL1"/>
<protein>
    <recommendedName>
        <fullName evidence="4">Molybdenum cofactor sulfurase</fullName>
        <shortName evidence="4">MCS</shortName>
        <shortName evidence="4">MOS</shortName>
        <shortName evidence="4">MoCo sulfurase</shortName>
        <ecNumber evidence="4">2.8.1.9</ecNumber>
    </recommendedName>
    <alternativeName>
        <fullName evidence="4">Molybdenum cofactor sulfurtransferase</fullName>
    </alternativeName>
</protein>